<evidence type="ECO:0000313" key="2">
    <source>
        <dbReference type="Proteomes" id="UP001056978"/>
    </source>
</evidence>
<comment type="caution">
    <text evidence="1">The sequence shown here is derived from an EMBL/GenBank/DDBJ whole genome shotgun (WGS) entry which is preliminary data.</text>
</comment>
<dbReference type="Proteomes" id="UP001056978">
    <property type="component" value="Chromosome 14"/>
</dbReference>
<name>A0ACB9Y333_PLABR</name>
<proteinExistence type="predicted"/>
<accession>A0ACB9Y333</accession>
<protein>
    <submittedName>
        <fullName evidence="1">Uncharacterized protein</fullName>
    </submittedName>
</protein>
<sequence length="304" mass="36566">MEVRKSEKEKMKVRRNEKEKMEVRRNEKEKMEVRRNEKEKMEKSISYTQYNIKNTDSNYYLYELYRSIENCKNGNLLYRLSHKALTYQIHDLYLWRLIEQKFYELHKELTPKEISSIINYFKQIKINDSKIYENSIDIILSSIHTYSLHDLSVICLSYTYFNNKVNTVFINKIADAIIKLYEQEKSTIHKLTKKELYRLLISYVHIIGAYSKIRHKNIELFKIASIYIYGALTTDITIPAKIIIKIINSYSNVKIKHSKIFDLIAKDIPTMKITDEELKVIKRNFDELKYSNETLDKYIQYRLS</sequence>
<reference evidence="1" key="1">
    <citation type="submission" date="2022-06" db="EMBL/GenBank/DDBJ databases">
        <title>The First Complete Genome of the Simian Malaria Parasite Plasmodium brasilianum.</title>
        <authorList>
            <person name="Bajic M."/>
            <person name="Ravishankar S."/>
        </authorList>
    </citation>
    <scope>NUCLEOTIDE SEQUENCE</scope>
    <source>
        <strain evidence="1">Bolivian I</strain>
    </source>
</reference>
<organism evidence="1 2">
    <name type="scientific">Plasmodium brasilianum</name>
    <dbReference type="NCBI Taxonomy" id="5824"/>
    <lineage>
        <taxon>Eukaryota</taxon>
        <taxon>Sar</taxon>
        <taxon>Alveolata</taxon>
        <taxon>Apicomplexa</taxon>
        <taxon>Aconoidasida</taxon>
        <taxon>Haemosporida</taxon>
        <taxon>Plasmodiidae</taxon>
        <taxon>Plasmodium</taxon>
        <taxon>Plasmodium (Plasmodium)</taxon>
    </lineage>
</organism>
<dbReference type="EMBL" id="CM043782">
    <property type="protein sequence ID" value="KAI4834690.1"/>
    <property type="molecule type" value="Genomic_DNA"/>
</dbReference>
<keyword evidence="2" id="KW-1185">Reference proteome</keyword>
<evidence type="ECO:0000313" key="1">
    <source>
        <dbReference type="EMBL" id="KAI4834690.1"/>
    </source>
</evidence>
<gene>
    <name evidence="1" type="ORF">MKS88_005365</name>
</gene>